<evidence type="ECO:0000259" key="2">
    <source>
        <dbReference type="Pfam" id="PF11838"/>
    </source>
</evidence>
<comment type="similarity">
    <text evidence="1">Belongs to the peptidase M1 family.</text>
</comment>
<organism evidence="3 4">
    <name type="scientific">Panagrolaimus davidi</name>
    <dbReference type="NCBI Taxonomy" id="227884"/>
    <lineage>
        <taxon>Eukaryota</taxon>
        <taxon>Metazoa</taxon>
        <taxon>Ecdysozoa</taxon>
        <taxon>Nematoda</taxon>
        <taxon>Chromadorea</taxon>
        <taxon>Rhabditida</taxon>
        <taxon>Tylenchina</taxon>
        <taxon>Panagrolaimomorpha</taxon>
        <taxon>Panagrolaimoidea</taxon>
        <taxon>Panagrolaimidae</taxon>
        <taxon>Panagrolaimus</taxon>
    </lineage>
</organism>
<dbReference type="Pfam" id="PF11838">
    <property type="entry name" value="ERAP1_C"/>
    <property type="match status" value="1"/>
</dbReference>
<proteinExistence type="inferred from homology"/>
<evidence type="ECO:0000313" key="3">
    <source>
        <dbReference type="Proteomes" id="UP000887578"/>
    </source>
</evidence>
<dbReference type="PANTHER" id="PTHR11533:SF174">
    <property type="entry name" value="PUROMYCIN-SENSITIVE AMINOPEPTIDASE-RELATED"/>
    <property type="match status" value="1"/>
</dbReference>
<name>A0A914PXE3_9BILA</name>
<evidence type="ECO:0000256" key="1">
    <source>
        <dbReference type="ARBA" id="ARBA00010136"/>
    </source>
</evidence>
<dbReference type="AlphaFoldDB" id="A0A914PXE3"/>
<dbReference type="InterPro" id="IPR050344">
    <property type="entry name" value="Peptidase_M1_aminopeptidases"/>
</dbReference>
<dbReference type="PANTHER" id="PTHR11533">
    <property type="entry name" value="PROTEASE M1 ZINC METALLOPROTEASE"/>
    <property type="match status" value="1"/>
</dbReference>
<accession>A0A914PXE3</accession>
<evidence type="ECO:0000313" key="4">
    <source>
        <dbReference type="WBParaSite" id="PDA_v2.g2303.t1"/>
    </source>
</evidence>
<dbReference type="GO" id="GO:0016020">
    <property type="term" value="C:membrane"/>
    <property type="evidence" value="ECO:0007669"/>
    <property type="project" value="TreeGrafter"/>
</dbReference>
<dbReference type="GO" id="GO:0070006">
    <property type="term" value="F:metalloaminopeptidase activity"/>
    <property type="evidence" value="ECO:0007669"/>
    <property type="project" value="TreeGrafter"/>
</dbReference>
<reference evidence="4" key="1">
    <citation type="submission" date="2022-11" db="UniProtKB">
        <authorList>
            <consortium name="WormBaseParasite"/>
        </authorList>
    </citation>
    <scope>IDENTIFICATION</scope>
</reference>
<dbReference type="GO" id="GO:0006508">
    <property type="term" value="P:proteolysis"/>
    <property type="evidence" value="ECO:0007669"/>
    <property type="project" value="TreeGrafter"/>
</dbReference>
<dbReference type="GO" id="GO:0008270">
    <property type="term" value="F:zinc ion binding"/>
    <property type="evidence" value="ECO:0007669"/>
    <property type="project" value="TreeGrafter"/>
</dbReference>
<dbReference type="Proteomes" id="UP000887578">
    <property type="component" value="Unplaced"/>
</dbReference>
<protein>
    <submittedName>
        <fullName evidence="4">ERAP1-like C-terminal domain-containing protein</fullName>
    </submittedName>
</protein>
<dbReference type="Gene3D" id="1.25.50.20">
    <property type="match status" value="1"/>
</dbReference>
<dbReference type="GO" id="GO:0005615">
    <property type="term" value="C:extracellular space"/>
    <property type="evidence" value="ECO:0007669"/>
    <property type="project" value="TreeGrafter"/>
</dbReference>
<feature type="domain" description="ERAP1-like C-terminal" evidence="2">
    <location>
        <begin position="4"/>
        <end position="154"/>
    </location>
</feature>
<dbReference type="GO" id="GO:0043171">
    <property type="term" value="P:peptide catabolic process"/>
    <property type="evidence" value="ECO:0007669"/>
    <property type="project" value="TreeGrafter"/>
</dbReference>
<keyword evidence="3" id="KW-1185">Reference proteome</keyword>
<dbReference type="GO" id="GO:0005737">
    <property type="term" value="C:cytoplasm"/>
    <property type="evidence" value="ECO:0007669"/>
    <property type="project" value="TreeGrafter"/>
</dbReference>
<dbReference type="WBParaSite" id="PDA_v2.g2303.t1">
    <property type="protein sequence ID" value="PDA_v2.g2303.t1"/>
    <property type="gene ID" value="PDA_v2.g2303"/>
</dbReference>
<sequence>MKVNMFRHEDASIKAKLDKFVVDVYTPVLDRLKWEASSNEPMKVSMLRAMIISRLSRVGHETTIQSARQKFREHVDNKSELNPDLRSVIYGTVTRNDGNEGIEKVRKIFETVGFSEVERNCIAALGQASDEALLKHVYDYGVKQGKIRSQDLITIP</sequence>
<dbReference type="GO" id="GO:0042277">
    <property type="term" value="F:peptide binding"/>
    <property type="evidence" value="ECO:0007669"/>
    <property type="project" value="TreeGrafter"/>
</dbReference>
<dbReference type="InterPro" id="IPR024571">
    <property type="entry name" value="ERAP1-like_C_dom"/>
</dbReference>